<sequence length="236" mass="26276">MWRRFAYLSPVISGKQLQSSDPAVLKLITTFTSDAGSGDAPLTKKPFITFVLGGPGSGKGTQCEKIASAFGFAHLSAGELLREEISSHAQNGELIQNVIKEGQIVPSEITIGLIRKAINSAASDKILIDGFPRCEENRIAFEKFVRVEPDLVIFFECPEEEMVKRILSRNQGRIDDNLETIKKRLKVFENLNMPVVEHYSSKGKVHKINATGTADEIFDRVRQLFVSIRSKLCEDH</sequence>
<dbReference type="GO" id="GO:0004017">
    <property type="term" value="F:AMP kinase activity"/>
    <property type="evidence" value="ECO:0007669"/>
    <property type="project" value="UniProtKB-EC"/>
</dbReference>
<dbReference type="EC" id="2.7.4.3" evidence="2"/>
<evidence type="ECO:0000256" key="7">
    <source>
        <dbReference type="ARBA" id="ARBA00022840"/>
    </source>
</evidence>
<keyword evidence="4 11" id="KW-0808">Transferase</keyword>
<dbReference type="PRINTS" id="PR00094">
    <property type="entry name" value="ADENYLTKNASE"/>
</dbReference>
<evidence type="ECO:0000256" key="8">
    <source>
        <dbReference type="ARBA" id="ARBA00022975"/>
    </source>
</evidence>
<dbReference type="OrthoDB" id="442176at2759"/>
<comment type="similarity">
    <text evidence="1 11">Belongs to the adenylate kinase family.</text>
</comment>
<dbReference type="EMBL" id="SWLB01000022">
    <property type="protein sequence ID" value="KAF3323867.1"/>
    <property type="molecule type" value="Genomic_DNA"/>
</dbReference>
<dbReference type="AlphaFoldDB" id="A0A833QRD9"/>
<dbReference type="InterPro" id="IPR033690">
    <property type="entry name" value="Adenylat_kinase_CS"/>
</dbReference>
<keyword evidence="8" id="KW-0665">Pyrimidine biosynthesis</keyword>
<keyword evidence="5" id="KW-0547">Nucleotide-binding</keyword>
<dbReference type="HAMAP" id="MF_00235">
    <property type="entry name" value="Adenylate_kinase_Adk"/>
    <property type="match status" value="1"/>
</dbReference>
<gene>
    <name evidence="12" type="ORF">FCM35_KLT11334</name>
</gene>
<evidence type="ECO:0000256" key="5">
    <source>
        <dbReference type="ARBA" id="ARBA00022741"/>
    </source>
</evidence>
<dbReference type="PROSITE" id="PS00113">
    <property type="entry name" value="ADENYLATE_KINASE"/>
    <property type="match status" value="1"/>
</dbReference>
<dbReference type="Pfam" id="PF00406">
    <property type="entry name" value="ADK"/>
    <property type="match status" value="1"/>
</dbReference>
<evidence type="ECO:0000256" key="2">
    <source>
        <dbReference type="ARBA" id="ARBA00012955"/>
    </source>
</evidence>
<dbReference type="CDD" id="cd01428">
    <property type="entry name" value="ADK"/>
    <property type="match status" value="1"/>
</dbReference>
<evidence type="ECO:0000256" key="10">
    <source>
        <dbReference type="ARBA" id="ARBA00048116"/>
    </source>
</evidence>
<dbReference type="GO" id="GO:0006207">
    <property type="term" value="P:'de novo' pyrimidine nucleobase biosynthetic process"/>
    <property type="evidence" value="ECO:0007669"/>
    <property type="project" value="InterPro"/>
</dbReference>
<evidence type="ECO:0000256" key="9">
    <source>
        <dbReference type="ARBA" id="ARBA00023242"/>
    </source>
</evidence>
<keyword evidence="9" id="KW-0539">Nucleus</keyword>
<dbReference type="InterPro" id="IPR027417">
    <property type="entry name" value="P-loop_NTPase"/>
</dbReference>
<dbReference type="SUPFAM" id="SSF52540">
    <property type="entry name" value="P-loop containing nucleoside triphosphate hydrolases"/>
    <property type="match status" value="1"/>
</dbReference>
<dbReference type="InterPro" id="IPR006266">
    <property type="entry name" value="UMP_CMP_kinase"/>
</dbReference>
<dbReference type="PANTHER" id="PTHR23359">
    <property type="entry name" value="NUCLEOTIDE KINASE"/>
    <property type="match status" value="1"/>
</dbReference>
<keyword evidence="7" id="KW-0067">ATP-binding</keyword>
<keyword evidence="6 11" id="KW-0418">Kinase</keyword>
<dbReference type="Gene3D" id="3.40.50.300">
    <property type="entry name" value="P-loop containing nucleotide triphosphate hydrolases"/>
    <property type="match status" value="1"/>
</dbReference>
<comment type="caution">
    <text evidence="12">The sequence shown here is derived from an EMBL/GenBank/DDBJ whole genome shotgun (WGS) entry which is preliminary data.</text>
</comment>
<evidence type="ECO:0000256" key="6">
    <source>
        <dbReference type="ARBA" id="ARBA00022777"/>
    </source>
</evidence>
<evidence type="ECO:0000256" key="4">
    <source>
        <dbReference type="ARBA" id="ARBA00022679"/>
    </source>
</evidence>
<evidence type="ECO:0000313" key="12">
    <source>
        <dbReference type="EMBL" id="KAF3323867.1"/>
    </source>
</evidence>
<keyword evidence="3" id="KW-0963">Cytoplasm</keyword>
<accession>A0A833QRD9</accession>
<dbReference type="InterPro" id="IPR000850">
    <property type="entry name" value="Adenylat/UMP-CMP_kin"/>
</dbReference>
<dbReference type="NCBIfam" id="TIGR01359">
    <property type="entry name" value="UMP_CMP_kin_fam"/>
    <property type="match status" value="1"/>
</dbReference>
<dbReference type="Proteomes" id="UP000623129">
    <property type="component" value="Unassembled WGS sequence"/>
</dbReference>
<protein>
    <recommendedName>
        <fullName evidence="2">adenylate kinase</fullName>
        <ecNumber evidence="2">2.7.4.3</ecNumber>
    </recommendedName>
</protein>
<keyword evidence="13" id="KW-1185">Reference proteome</keyword>
<dbReference type="GO" id="GO:0006221">
    <property type="term" value="P:pyrimidine nucleotide biosynthetic process"/>
    <property type="evidence" value="ECO:0007669"/>
    <property type="project" value="UniProtKB-KW"/>
</dbReference>
<evidence type="ECO:0000256" key="11">
    <source>
        <dbReference type="RuleBase" id="RU003330"/>
    </source>
</evidence>
<evidence type="ECO:0000313" key="13">
    <source>
        <dbReference type="Proteomes" id="UP000623129"/>
    </source>
</evidence>
<reference evidence="12" key="1">
    <citation type="submission" date="2020-01" db="EMBL/GenBank/DDBJ databases">
        <title>Genome sequence of Kobresia littledalei, the first chromosome-level genome in the family Cyperaceae.</title>
        <authorList>
            <person name="Qu G."/>
        </authorList>
    </citation>
    <scope>NUCLEOTIDE SEQUENCE</scope>
    <source>
        <strain evidence="12">C.B.Clarke</strain>
        <tissue evidence="12">Leaf</tissue>
    </source>
</reference>
<comment type="catalytic activity">
    <reaction evidence="10">
        <text>UMP + ATP = UDP + ADP</text>
        <dbReference type="Rhea" id="RHEA:24400"/>
        <dbReference type="ChEBI" id="CHEBI:30616"/>
        <dbReference type="ChEBI" id="CHEBI:57865"/>
        <dbReference type="ChEBI" id="CHEBI:58223"/>
        <dbReference type="ChEBI" id="CHEBI:456216"/>
        <dbReference type="EC" id="2.7.4.14"/>
    </reaction>
</comment>
<evidence type="ECO:0000256" key="3">
    <source>
        <dbReference type="ARBA" id="ARBA00022490"/>
    </source>
</evidence>
<evidence type="ECO:0000256" key="1">
    <source>
        <dbReference type="ARBA" id="ARBA00007220"/>
    </source>
</evidence>
<proteinExistence type="inferred from homology"/>
<dbReference type="GO" id="GO:0005524">
    <property type="term" value="F:ATP binding"/>
    <property type="evidence" value="ECO:0007669"/>
    <property type="project" value="UniProtKB-KW"/>
</dbReference>
<name>A0A833QRD9_9POAL</name>
<organism evidence="12 13">
    <name type="scientific">Carex littledalei</name>
    <dbReference type="NCBI Taxonomy" id="544730"/>
    <lineage>
        <taxon>Eukaryota</taxon>
        <taxon>Viridiplantae</taxon>
        <taxon>Streptophyta</taxon>
        <taxon>Embryophyta</taxon>
        <taxon>Tracheophyta</taxon>
        <taxon>Spermatophyta</taxon>
        <taxon>Magnoliopsida</taxon>
        <taxon>Liliopsida</taxon>
        <taxon>Poales</taxon>
        <taxon>Cyperaceae</taxon>
        <taxon>Cyperoideae</taxon>
        <taxon>Cariceae</taxon>
        <taxon>Carex</taxon>
        <taxon>Carex subgen. Euthyceras</taxon>
    </lineage>
</organism>